<dbReference type="InterPro" id="IPR013087">
    <property type="entry name" value="Znf_C2H2_type"/>
</dbReference>
<feature type="region of interest" description="Disordered" evidence="10">
    <location>
        <begin position="319"/>
        <end position="382"/>
    </location>
</feature>
<dbReference type="GO" id="GO:0005634">
    <property type="term" value="C:nucleus"/>
    <property type="evidence" value="ECO:0007669"/>
    <property type="project" value="UniProtKB-SubCell"/>
</dbReference>
<evidence type="ECO:0000313" key="13">
    <source>
        <dbReference type="Proteomes" id="UP000694251"/>
    </source>
</evidence>
<feature type="compositionally biased region" description="Low complexity" evidence="10">
    <location>
        <begin position="157"/>
        <end position="177"/>
    </location>
</feature>
<feature type="region of interest" description="Disordered" evidence="10">
    <location>
        <begin position="154"/>
        <end position="179"/>
    </location>
</feature>
<dbReference type="PANTHER" id="PTHR45988:SF92">
    <property type="entry name" value="C2H2 TYPE ZINC FINGER TRANSCRIPTION FACTOR FAMILY-RELATED"/>
    <property type="match status" value="1"/>
</dbReference>
<dbReference type="PANTHER" id="PTHR45988">
    <property type="entry name" value="C2H2 TYPE ZINC FINGER TRANSCRIPTION FACTOR FAMILY-RELATED"/>
    <property type="match status" value="1"/>
</dbReference>
<keyword evidence="2" id="KW-0479">Metal-binding</keyword>
<evidence type="ECO:0000256" key="4">
    <source>
        <dbReference type="ARBA" id="ARBA00022771"/>
    </source>
</evidence>
<dbReference type="GO" id="GO:0008270">
    <property type="term" value="F:zinc ion binding"/>
    <property type="evidence" value="ECO:0007669"/>
    <property type="project" value="UniProtKB-KW"/>
</dbReference>
<sequence>MDLKTLNQFSPMTKLTVTKHKFLQLRRDELRCYERSKRKVSLHDDEDPSSKRRCLEYLREKEDDVVFVEPLRLKSSELSIRQRSTSDEAPSQTVEHKISDDDEIAYDAVFYKPWLDNLRLTRQRLGDDEDPSSNSSPSEDDIAALILIQISCDKRQTQTQSQPQPLPQSQTHQTTQPKTPPKFDLFECSVCGKGFPSYQALGGHKASHRVKQPQPLLENADSGEKTRSKMLSPSGKIHKCDICHVVFPTGQALGGHKRRHYEGVLGGHKHGNDEVVLKLSPNKNGSVVRKVLDPGQSVMVSDNVLSGHNVLDLKMSLSESDGGLVSDKGSQDQVVRDEDKCSPSSNGSVVTNVSDPKQSLGRLIDLNNPPSPEFDASGGGDVEEVESAMILGSKP</sequence>
<accession>A0A8T2CKM0</accession>
<dbReference type="PROSITE" id="PS50157">
    <property type="entry name" value="ZINC_FINGER_C2H2_2"/>
    <property type="match status" value="1"/>
</dbReference>
<dbReference type="EMBL" id="JAEFBJ010000006">
    <property type="protein sequence ID" value="KAG7600007.1"/>
    <property type="molecule type" value="Genomic_DNA"/>
</dbReference>
<organism evidence="12 13">
    <name type="scientific">Arabidopsis suecica</name>
    <name type="common">Swedish thale-cress</name>
    <name type="synonym">Cardaminopsis suecica</name>
    <dbReference type="NCBI Taxonomy" id="45249"/>
    <lineage>
        <taxon>Eukaryota</taxon>
        <taxon>Viridiplantae</taxon>
        <taxon>Streptophyta</taxon>
        <taxon>Embryophyta</taxon>
        <taxon>Tracheophyta</taxon>
        <taxon>Spermatophyta</taxon>
        <taxon>Magnoliopsida</taxon>
        <taxon>eudicotyledons</taxon>
        <taxon>Gunneridae</taxon>
        <taxon>Pentapetalae</taxon>
        <taxon>rosids</taxon>
        <taxon>malvids</taxon>
        <taxon>Brassicales</taxon>
        <taxon>Brassicaceae</taxon>
        <taxon>Camelineae</taxon>
        <taxon>Arabidopsis</taxon>
    </lineage>
</organism>
<dbReference type="GO" id="GO:0000976">
    <property type="term" value="F:transcription cis-regulatory region binding"/>
    <property type="evidence" value="ECO:0007669"/>
    <property type="project" value="TreeGrafter"/>
</dbReference>
<dbReference type="FunFam" id="3.30.160.60:FF:003692">
    <property type="entry name" value="Zinc finger protein ZAT10"/>
    <property type="match status" value="1"/>
</dbReference>
<keyword evidence="8" id="KW-0539">Nucleus</keyword>
<keyword evidence="3" id="KW-0677">Repeat</keyword>
<keyword evidence="7" id="KW-0804">Transcription</keyword>
<feature type="domain" description="C2H2-type" evidence="11">
    <location>
        <begin position="186"/>
        <end position="213"/>
    </location>
</feature>
<evidence type="ECO:0000256" key="3">
    <source>
        <dbReference type="ARBA" id="ARBA00022737"/>
    </source>
</evidence>
<gene>
    <name evidence="12" type="ORF">ISN44_As06g041620</name>
</gene>
<keyword evidence="6" id="KW-0805">Transcription regulation</keyword>
<comment type="subcellular location">
    <subcellularLocation>
        <location evidence="1">Nucleus</location>
    </subcellularLocation>
</comment>
<comment type="caution">
    <text evidence="12">The sequence shown here is derived from an EMBL/GenBank/DDBJ whole genome shotgun (WGS) entry which is preliminary data.</text>
</comment>
<evidence type="ECO:0000256" key="2">
    <source>
        <dbReference type="ARBA" id="ARBA00022723"/>
    </source>
</evidence>
<dbReference type="InterPro" id="IPR044653">
    <property type="entry name" value="AZF1/2/3-like"/>
</dbReference>
<protein>
    <submittedName>
        <fullName evidence="12">Zinc finger C2H2 superfamily</fullName>
    </submittedName>
</protein>
<feature type="compositionally biased region" description="Polar residues" evidence="10">
    <location>
        <begin position="342"/>
        <end position="357"/>
    </location>
</feature>
<dbReference type="OrthoDB" id="1114086at2759"/>
<evidence type="ECO:0000256" key="10">
    <source>
        <dbReference type="SAM" id="MobiDB-lite"/>
    </source>
</evidence>
<dbReference type="AlphaFoldDB" id="A0A8T2CKM0"/>
<dbReference type="Pfam" id="PF13912">
    <property type="entry name" value="zf-C2H2_6"/>
    <property type="match status" value="2"/>
</dbReference>
<evidence type="ECO:0000256" key="5">
    <source>
        <dbReference type="ARBA" id="ARBA00022833"/>
    </source>
</evidence>
<reference evidence="12 13" key="1">
    <citation type="submission" date="2020-12" db="EMBL/GenBank/DDBJ databases">
        <title>Concerted genomic and epigenomic changes stabilize Arabidopsis allopolyploids.</title>
        <authorList>
            <person name="Chen Z."/>
        </authorList>
    </citation>
    <scope>NUCLEOTIDE SEQUENCE [LARGE SCALE GENOMIC DNA]</scope>
    <source>
        <strain evidence="12">As9502</strain>
        <tissue evidence="12">Leaf</tissue>
    </source>
</reference>
<evidence type="ECO:0000313" key="12">
    <source>
        <dbReference type="EMBL" id="KAG7600007.1"/>
    </source>
</evidence>
<evidence type="ECO:0000256" key="9">
    <source>
        <dbReference type="PROSITE-ProRule" id="PRU00042"/>
    </source>
</evidence>
<keyword evidence="4 9" id="KW-0863">Zinc-finger</keyword>
<evidence type="ECO:0000256" key="7">
    <source>
        <dbReference type="ARBA" id="ARBA00023163"/>
    </source>
</evidence>
<dbReference type="GO" id="GO:0003700">
    <property type="term" value="F:DNA-binding transcription factor activity"/>
    <property type="evidence" value="ECO:0007669"/>
    <property type="project" value="InterPro"/>
</dbReference>
<proteinExistence type="predicted"/>
<name>A0A8T2CKM0_ARASU</name>
<evidence type="ECO:0000256" key="1">
    <source>
        <dbReference type="ARBA" id="ARBA00004123"/>
    </source>
</evidence>
<keyword evidence="13" id="KW-1185">Reference proteome</keyword>
<dbReference type="SMART" id="SM00355">
    <property type="entry name" value="ZnF_C2H2"/>
    <property type="match status" value="2"/>
</dbReference>
<dbReference type="Proteomes" id="UP000694251">
    <property type="component" value="Chromosome 6"/>
</dbReference>
<evidence type="ECO:0000256" key="8">
    <source>
        <dbReference type="ARBA" id="ARBA00023242"/>
    </source>
</evidence>
<feature type="region of interest" description="Disordered" evidence="10">
    <location>
        <begin position="206"/>
        <end position="232"/>
    </location>
</feature>
<keyword evidence="5" id="KW-0862">Zinc</keyword>
<evidence type="ECO:0000256" key="6">
    <source>
        <dbReference type="ARBA" id="ARBA00023015"/>
    </source>
</evidence>
<evidence type="ECO:0000259" key="11">
    <source>
        <dbReference type="PROSITE" id="PS50157"/>
    </source>
</evidence>
<dbReference type="PROSITE" id="PS00028">
    <property type="entry name" value="ZINC_FINGER_C2H2_1"/>
    <property type="match status" value="2"/>
</dbReference>